<dbReference type="EMBL" id="HG917868">
    <property type="protein sequence ID" value="CDM68304.1"/>
    <property type="molecule type" value="Genomic_DNA"/>
</dbReference>
<evidence type="ECO:0000313" key="2">
    <source>
        <dbReference type="Proteomes" id="UP000019426"/>
    </source>
</evidence>
<dbReference type="KEGG" id="clt:CM240_1140"/>
<protein>
    <submittedName>
        <fullName evidence="1">Uncharacterized protein</fullName>
    </submittedName>
</protein>
<keyword evidence="2" id="KW-1185">Reference proteome</keyword>
<dbReference type="PATRIC" id="fig|1216932.3.peg.1130"/>
<gene>
    <name evidence="1" type="ORF">CM240_1140</name>
</gene>
<name>W6RXE6_9CLOT</name>
<organism evidence="1 2">
    <name type="scientific">Clostridium bornimense</name>
    <dbReference type="NCBI Taxonomy" id="1216932"/>
    <lineage>
        <taxon>Bacteria</taxon>
        <taxon>Bacillati</taxon>
        <taxon>Bacillota</taxon>
        <taxon>Clostridia</taxon>
        <taxon>Eubacteriales</taxon>
        <taxon>Clostridiaceae</taxon>
        <taxon>Clostridium</taxon>
    </lineage>
</organism>
<dbReference type="OrthoDB" id="1938186at2"/>
<accession>W6RXE6</accession>
<dbReference type="AlphaFoldDB" id="W6RXE6"/>
<dbReference type="STRING" id="1216932.CM240_1140"/>
<reference evidence="1 2" key="1">
    <citation type="submission" date="2013-11" db="EMBL/GenBank/DDBJ databases">
        <title>Complete genome sequence of Clostridum sp. M2/40.</title>
        <authorList>
            <person name="Wibberg D."/>
            <person name="Puehler A."/>
            <person name="Schlueter A."/>
        </authorList>
    </citation>
    <scope>NUCLEOTIDE SEQUENCE [LARGE SCALE GENOMIC DNA]</scope>
    <source>
        <strain evidence="2">M2/40</strain>
    </source>
</reference>
<dbReference type="Proteomes" id="UP000019426">
    <property type="component" value="Chromosome M2/40_rep1"/>
</dbReference>
<dbReference type="RefSeq" id="WP_044037266.1">
    <property type="nucleotide sequence ID" value="NZ_HG917868.1"/>
</dbReference>
<dbReference type="HOGENOM" id="CLU_1029350_0_0_9"/>
<sequence length="270" mass="30990">MAIGYNYMGRIEINYSECGNLAKNLEFVLDNISREKNSINNAIYKLNTLKDKNSDIRLLNQCLEDKIVNLSSEEEKVRNFIIDFKKYIQEISDTDDELANEIRKESKLYINNVIDINKLNTDKLLNVEESNENIIAKDSNITQGIDGMLYLFKGDEDSALRSLTSIMPFMGLMSNGNHSISKCDKAADILNSVDENEIYEKEMSKLNLYKENAKITREINSMIREGDIENLKNRISKVVDIGEEYVLKTLEGINILCDKKECELDLTKEL</sequence>
<evidence type="ECO:0000313" key="1">
    <source>
        <dbReference type="EMBL" id="CDM68304.1"/>
    </source>
</evidence>
<proteinExistence type="predicted"/>